<dbReference type="InterPro" id="IPR006059">
    <property type="entry name" value="SBP"/>
</dbReference>
<evidence type="ECO:0000313" key="2">
    <source>
        <dbReference type="Proteomes" id="UP001198565"/>
    </source>
</evidence>
<protein>
    <submittedName>
        <fullName evidence="1">Extracellular solute-binding protein</fullName>
    </submittedName>
</protein>
<proteinExistence type="predicted"/>
<accession>A0ABS7QSA5</accession>
<comment type="caution">
    <text evidence="1">The sequence shown here is derived from an EMBL/GenBank/DDBJ whole genome shotgun (WGS) entry which is preliminary data.</text>
</comment>
<dbReference type="EMBL" id="JAINVZ010000005">
    <property type="protein sequence ID" value="MBY8885270.1"/>
    <property type="molecule type" value="Genomic_DNA"/>
</dbReference>
<dbReference type="Proteomes" id="UP001198565">
    <property type="component" value="Unassembled WGS sequence"/>
</dbReference>
<keyword evidence="2" id="KW-1185">Reference proteome</keyword>
<dbReference type="PANTHER" id="PTHR43649">
    <property type="entry name" value="ARABINOSE-BINDING PROTEIN-RELATED"/>
    <property type="match status" value="1"/>
</dbReference>
<name>A0ABS7QSA5_9ACTN</name>
<dbReference type="Pfam" id="PF01547">
    <property type="entry name" value="SBP_bac_1"/>
    <property type="match status" value="1"/>
</dbReference>
<dbReference type="InterPro" id="IPR050490">
    <property type="entry name" value="Bact_solute-bd_prot1"/>
</dbReference>
<evidence type="ECO:0000313" key="1">
    <source>
        <dbReference type="EMBL" id="MBY8885270.1"/>
    </source>
</evidence>
<dbReference type="RefSeq" id="WP_222976483.1">
    <property type="nucleotide sequence ID" value="NZ_JAINVZ010000005.1"/>
</dbReference>
<dbReference type="SUPFAM" id="SSF53850">
    <property type="entry name" value="Periplasmic binding protein-like II"/>
    <property type="match status" value="1"/>
</dbReference>
<dbReference type="PANTHER" id="PTHR43649:SF12">
    <property type="entry name" value="DIACETYLCHITOBIOSE BINDING PROTEIN DASA"/>
    <property type="match status" value="1"/>
</dbReference>
<gene>
    <name evidence="1" type="ORF">K7472_10480</name>
</gene>
<reference evidence="1 2" key="1">
    <citation type="submission" date="2021-08" db="EMBL/GenBank/DDBJ databases">
        <title>Streptomyces sp. PTM05 isolated from lichen.</title>
        <authorList>
            <person name="Somphong A."/>
            <person name="Phongsopitanun W."/>
            <person name="Tanasupawat S."/>
        </authorList>
    </citation>
    <scope>NUCLEOTIDE SEQUENCE [LARGE SCALE GENOMIC DNA]</scope>
    <source>
        <strain evidence="1 2">Ptm05</strain>
    </source>
</reference>
<dbReference type="Gene3D" id="3.40.190.10">
    <property type="entry name" value="Periplasmic binding protein-like II"/>
    <property type="match status" value="1"/>
</dbReference>
<organism evidence="1 2">
    <name type="scientific">Streptantibioticus parmotrematis</name>
    <dbReference type="NCBI Taxonomy" id="2873249"/>
    <lineage>
        <taxon>Bacteria</taxon>
        <taxon>Bacillati</taxon>
        <taxon>Actinomycetota</taxon>
        <taxon>Actinomycetes</taxon>
        <taxon>Kitasatosporales</taxon>
        <taxon>Streptomycetaceae</taxon>
        <taxon>Streptantibioticus</taxon>
    </lineage>
</organism>
<sequence length="401" mass="41688">MSTAIPTGKVTLTVAGSENSGTTKALAAAFEKLHPNVTVDYKYTDVNDYNTSLNLTLSSDDAPDLALLNMIGTTVKANLVRDLDPYAAAYRWNASVPSTELDQWRADTDGKRLGSGHLWAAPAGFSVVGVYYDKKLAAELGIAKPTTFAEFQADLVKAKAAGRLPIQLGNLAGHSSFVFQSIVDTADGAAKSTAWAYGVPGSSINTRGGTEGAQDLATWAKKGYTPAGANGTDLPGSVANFTKGQGLFLFDGSWDAAAINKAMPGNVGFFPLPGATVNSPATGIGTSVAYAIPAKAKHPDLAAAFLNFMGSTQAAQIEFGTGFMPVTHADTVKTPRGSVLGDVATAWAKIGQDNGLVPFFNNSTATMNTTLTSAGQELVGGKVTPAQYLAQLQADWQKGHQ</sequence>